<keyword evidence="2" id="KW-1133">Transmembrane helix</keyword>
<name>A0A2A2IFU1_9BACI</name>
<feature type="transmembrane region" description="Helical" evidence="2">
    <location>
        <begin position="196"/>
        <end position="214"/>
    </location>
</feature>
<keyword evidence="4" id="KW-1185">Reference proteome</keyword>
<dbReference type="RefSeq" id="WP_095654606.1">
    <property type="nucleotide sequence ID" value="NZ_NPOA01000003.1"/>
</dbReference>
<feature type="transmembrane region" description="Helical" evidence="2">
    <location>
        <begin position="168"/>
        <end position="190"/>
    </location>
</feature>
<dbReference type="OrthoDB" id="2448863at2"/>
<sequence>MHCPNCGQQTEPGKFCTSCGAQLAQEETAAASDPTGNAKQADLSQMESSQDGASQTEQNPAMENLKKEASNFGNYFIRLLKGPDEGQKMTGNELISGIITMVIFSLLISLGGYLIANQMPFANISFLDGFIIPFLQFIILFAVLTALTFGGNKLAAQSLTFKDVVAKFGAYTVPFLVLAVIGALLGLIGLSFAGTIIILGLIGPILIVPTFIILEQPANGFDRIYVLLGIYIISIFISGFLIESMMGMFMGGIFDSMF</sequence>
<feature type="compositionally biased region" description="Polar residues" evidence="1">
    <location>
        <begin position="34"/>
        <end position="59"/>
    </location>
</feature>
<feature type="region of interest" description="Disordered" evidence="1">
    <location>
        <begin position="27"/>
        <end position="59"/>
    </location>
</feature>
<organism evidence="3 4">
    <name type="scientific">Virgibacillus profundi</name>
    <dbReference type="NCBI Taxonomy" id="2024555"/>
    <lineage>
        <taxon>Bacteria</taxon>
        <taxon>Bacillati</taxon>
        <taxon>Bacillota</taxon>
        <taxon>Bacilli</taxon>
        <taxon>Bacillales</taxon>
        <taxon>Bacillaceae</taxon>
        <taxon>Virgibacillus</taxon>
    </lineage>
</organism>
<feature type="transmembrane region" description="Helical" evidence="2">
    <location>
        <begin position="226"/>
        <end position="254"/>
    </location>
</feature>
<evidence type="ECO:0000313" key="4">
    <source>
        <dbReference type="Proteomes" id="UP000218887"/>
    </source>
</evidence>
<feature type="transmembrane region" description="Helical" evidence="2">
    <location>
        <begin position="121"/>
        <end position="147"/>
    </location>
</feature>
<feature type="transmembrane region" description="Helical" evidence="2">
    <location>
        <begin position="94"/>
        <end position="115"/>
    </location>
</feature>
<keyword evidence="2" id="KW-0472">Membrane</keyword>
<accession>A0A2A2IFU1</accession>
<evidence type="ECO:0000313" key="3">
    <source>
        <dbReference type="EMBL" id="PAV30639.1"/>
    </source>
</evidence>
<proteinExistence type="predicted"/>
<comment type="caution">
    <text evidence="3">The sequence shown here is derived from an EMBL/GenBank/DDBJ whole genome shotgun (WGS) entry which is preliminary data.</text>
</comment>
<evidence type="ECO:0008006" key="5">
    <source>
        <dbReference type="Google" id="ProtNLM"/>
    </source>
</evidence>
<dbReference type="AlphaFoldDB" id="A0A2A2IFU1"/>
<dbReference type="Proteomes" id="UP000218887">
    <property type="component" value="Unassembled WGS sequence"/>
</dbReference>
<reference evidence="3 4" key="1">
    <citation type="submission" date="2017-08" db="EMBL/GenBank/DDBJ databases">
        <title>Virgibacillus indicus sp. nov. and Virgibacillus profoundi sp. nov, two moderately halophilic bacteria isolated from marine sediment by using the Microfluidic Streak Plate.</title>
        <authorList>
            <person name="Xu B."/>
            <person name="Hu B."/>
            <person name="Wang J."/>
            <person name="Zhu Y."/>
            <person name="Huang L."/>
            <person name="Du W."/>
            <person name="Huang Y."/>
        </authorList>
    </citation>
    <scope>NUCLEOTIDE SEQUENCE [LARGE SCALE GENOMIC DNA]</scope>
    <source>
        <strain evidence="3 4">IO3-P3-H5</strain>
    </source>
</reference>
<protein>
    <recommendedName>
        <fullName evidence="5">Zinc ribbon domain-containing protein</fullName>
    </recommendedName>
</protein>
<evidence type="ECO:0000256" key="1">
    <source>
        <dbReference type="SAM" id="MobiDB-lite"/>
    </source>
</evidence>
<evidence type="ECO:0000256" key="2">
    <source>
        <dbReference type="SAM" id="Phobius"/>
    </source>
</evidence>
<gene>
    <name evidence="3" type="ORF">CIL05_05935</name>
</gene>
<keyword evidence="2" id="KW-0812">Transmembrane</keyword>
<dbReference type="EMBL" id="NPOA01000003">
    <property type="protein sequence ID" value="PAV30639.1"/>
    <property type="molecule type" value="Genomic_DNA"/>
</dbReference>